<dbReference type="RefSeq" id="WP_309863710.1">
    <property type="nucleotide sequence ID" value="NZ_JAVDQG010000002.1"/>
</dbReference>
<name>A0ABU1IKS6_9BACL</name>
<dbReference type="Proteomes" id="UP001185012">
    <property type="component" value="Unassembled WGS sequence"/>
</dbReference>
<sequence>MNPWYGQHYPYYPQPGQPGFAPGEFPLESPPYMGQPFPFQPPQHQQPFAPDLPHQPPVPLPPPLPGRPPDWEERRPLFQGLQGLFKRRNRRSFLLAHQMANALGQPVQVATYAGEVKGEVAGVYPDHLLLRQEEKKYHVRWEGIVYISPSEEK</sequence>
<feature type="compositionally biased region" description="Pro residues" evidence="1">
    <location>
        <begin position="53"/>
        <end position="68"/>
    </location>
</feature>
<dbReference type="EMBL" id="JAVDQG010000002">
    <property type="protein sequence ID" value="MDR6225291.1"/>
    <property type="molecule type" value="Genomic_DNA"/>
</dbReference>
<organism evidence="2 3">
    <name type="scientific">Desmospora profundinema</name>
    <dbReference type="NCBI Taxonomy" id="1571184"/>
    <lineage>
        <taxon>Bacteria</taxon>
        <taxon>Bacillati</taxon>
        <taxon>Bacillota</taxon>
        <taxon>Bacilli</taxon>
        <taxon>Bacillales</taxon>
        <taxon>Thermoactinomycetaceae</taxon>
        <taxon>Desmospora</taxon>
    </lineage>
</organism>
<keyword evidence="3" id="KW-1185">Reference proteome</keyword>
<gene>
    <name evidence="2" type="ORF">JOE21_001282</name>
</gene>
<feature type="compositionally biased region" description="Low complexity" evidence="1">
    <location>
        <begin position="30"/>
        <end position="52"/>
    </location>
</feature>
<evidence type="ECO:0000256" key="1">
    <source>
        <dbReference type="SAM" id="MobiDB-lite"/>
    </source>
</evidence>
<protein>
    <recommendedName>
        <fullName evidence="4">DUF2642 domain-containing protein</fullName>
    </recommendedName>
</protein>
<proteinExistence type="predicted"/>
<dbReference type="Pfam" id="PF10842">
    <property type="entry name" value="DUF2642"/>
    <property type="match status" value="1"/>
</dbReference>
<evidence type="ECO:0000313" key="3">
    <source>
        <dbReference type="Proteomes" id="UP001185012"/>
    </source>
</evidence>
<evidence type="ECO:0008006" key="4">
    <source>
        <dbReference type="Google" id="ProtNLM"/>
    </source>
</evidence>
<comment type="caution">
    <text evidence="2">The sequence shown here is derived from an EMBL/GenBank/DDBJ whole genome shotgun (WGS) entry which is preliminary data.</text>
</comment>
<accession>A0ABU1IKS6</accession>
<feature type="region of interest" description="Disordered" evidence="1">
    <location>
        <begin position="15"/>
        <end position="73"/>
    </location>
</feature>
<evidence type="ECO:0000313" key="2">
    <source>
        <dbReference type="EMBL" id="MDR6225291.1"/>
    </source>
</evidence>
<dbReference type="InterPro" id="IPR020139">
    <property type="entry name" value="DUF2642"/>
</dbReference>
<reference evidence="2 3" key="1">
    <citation type="submission" date="2023-07" db="EMBL/GenBank/DDBJ databases">
        <title>Genomic Encyclopedia of Type Strains, Phase IV (KMG-IV): sequencing the most valuable type-strain genomes for metagenomic binning, comparative biology and taxonomic classification.</title>
        <authorList>
            <person name="Goeker M."/>
        </authorList>
    </citation>
    <scope>NUCLEOTIDE SEQUENCE [LARGE SCALE GENOMIC DNA]</scope>
    <source>
        <strain evidence="2 3">DSM 45903</strain>
    </source>
</reference>